<feature type="transmembrane region" description="Helical" evidence="5">
    <location>
        <begin position="91"/>
        <end position="115"/>
    </location>
</feature>
<evidence type="ECO:0000256" key="4">
    <source>
        <dbReference type="ARBA" id="ARBA00023136"/>
    </source>
</evidence>
<feature type="transmembrane region" description="Helical" evidence="5">
    <location>
        <begin position="53"/>
        <end position="70"/>
    </location>
</feature>
<dbReference type="AlphaFoldDB" id="A0A8J7PGN6"/>
<dbReference type="GO" id="GO:0004671">
    <property type="term" value="F:protein C-terminal S-isoprenylcysteine carboxyl O-methyltransferase activity"/>
    <property type="evidence" value="ECO:0007669"/>
    <property type="project" value="TreeGrafter"/>
</dbReference>
<dbReference type="GO" id="GO:0012505">
    <property type="term" value="C:endomembrane system"/>
    <property type="evidence" value="ECO:0007669"/>
    <property type="project" value="UniProtKB-SubCell"/>
</dbReference>
<dbReference type="InterPro" id="IPR007318">
    <property type="entry name" value="Phopholipid_MeTrfase"/>
</dbReference>
<evidence type="ECO:0000256" key="2">
    <source>
        <dbReference type="ARBA" id="ARBA00022692"/>
    </source>
</evidence>
<dbReference type="Pfam" id="PF04191">
    <property type="entry name" value="PEMT"/>
    <property type="match status" value="1"/>
</dbReference>
<reference evidence="6" key="1">
    <citation type="submission" date="2021-02" db="EMBL/GenBank/DDBJ databases">
        <title>Genome-Resolved Metagenomics of a Microbial Community Performing Photosynthetic Biological Nutrient Removal.</title>
        <authorList>
            <person name="Mcdaniel E.A."/>
        </authorList>
    </citation>
    <scope>NUCLEOTIDE SEQUENCE</scope>
    <source>
        <strain evidence="6">UWPOB_OBS1</strain>
    </source>
</reference>
<organism evidence="6 7">
    <name type="scientific">Candidatus Obscuribacter phosphatis</name>
    <dbReference type="NCBI Taxonomy" id="1906157"/>
    <lineage>
        <taxon>Bacteria</taxon>
        <taxon>Bacillati</taxon>
        <taxon>Candidatus Melainabacteria</taxon>
        <taxon>Candidatus Obscuribacterales</taxon>
        <taxon>Candidatus Obscuribacteraceae</taxon>
        <taxon>Candidatus Obscuribacter</taxon>
    </lineage>
</organism>
<keyword evidence="3 5" id="KW-1133">Transmembrane helix</keyword>
<accession>A0A8J7PGN6</accession>
<dbReference type="EMBL" id="JAFLCK010000017">
    <property type="protein sequence ID" value="MBN8661193.1"/>
    <property type="molecule type" value="Genomic_DNA"/>
</dbReference>
<evidence type="ECO:0000313" key="7">
    <source>
        <dbReference type="Proteomes" id="UP000664277"/>
    </source>
</evidence>
<proteinExistence type="predicted"/>
<gene>
    <name evidence="6" type="ORF">J0M35_12570</name>
</gene>
<dbReference type="PANTHER" id="PTHR12714:SF26">
    <property type="entry name" value="ISOPRENYLCYSTEINE CARBOXYLMETHYLTRANSFERASE FAMILY PROTEIN"/>
    <property type="match status" value="1"/>
</dbReference>
<feature type="transmembrane region" description="Helical" evidence="5">
    <location>
        <begin position="150"/>
        <end position="179"/>
    </location>
</feature>
<sequence length="218" mass="23833">MDAHFFNPPTWAVVALAAVGVVLSTPVLAKGFSRRGKGVFYESNFLIQRAPQLVSVFNIVLVFISFFTYNNHISPPLATPLFTLTQADPGALSIVSWLGVLVMLSGFVFMIGGWYSLGEAFSTDAELLDGQKVKDTGLLKFVMHPAYSGIIQSLTGASIAALSPLSLGLAVFVVAPLWLNRAKYEEELLIKTFGENYKEYAAKLKWRRLVPSFIPIGV</sequence>
<keyword evidence="4 5" id="KW-0472">Membrane</keyword>
<comment type="subcellular location">
    <subcellularLocation>
        <location evidence="1">Endomembrane system</location>
        <topology evidence="1">Multi-pass membrane protein</topology>
    </subcellularLocation>
</comment>
<dbReference type="PANTHER" id="PTHR12714">
    <property type="entry name" value="PROTEIN-S ISOPRENYLCYSTEINE O-METHYLTRANSFERASE"/>
    <property type="match status" value="1"/>
</dbReference>
<dbReference type="Proteomes" id="UP000664277">
    <property type="component" value="Unassembled WGS sequence"/>
</dbReference>
<evidence type="ECO:0000256" key="1">
    <source>
        <dbReference type="ARBA" id="ARBA00004127"/>
    </source>
</evidence>
<keyword evidence="2 5" id="KW-0812">Transmembrane</keyword>
<name>A0A8J7PGN6_9BACT</name>
<evidence type="ECO:0000256" key="5">
    <source>
        <dbReference type="SAM" id="Phobius"/>
    </source>
</evidence>
<dbReference type="Gene3D" id="1.20.120.1630">
    <property type="match status" value="1"/>
</dbReference>
<evidence type="ECO:0000313" key="6">
    <source>
        <dbReference type="EMBL" id="MBN8661193.1"/>
    </source>
</evidence>
<comment type="caution">
    <text evidence="6">The sequence shown here is derived from an EMBL/GenBank/DDBJ whole genome shotgun (WGS) entry which is preliminary data.</text>
</comment>
<protein>
    <submittedName>
        <fullName evidence="6">Isoprenylcysteine carboxylmethyltransferase family protein</fullName>
    </submittedName>
</protein>
<evidence type="ECO:0000256" key="3">
    <source>
        <dbReference type="ARBA" id="ARBA00022989"/>
    </source>
</evidence>